<accession>A0A087THR2</accession>
<dbReference type="EMBL" id="KK115271">
    <property type="protein sequence ID" value="KFM64651.1"/>
    <property type="molecule type" value="Genomic_DNA"/>
</dbReference>
<evidence type="ECO:0008006" key="4">
    <source>
        <dbReference type="Google" id="ProtNLM"/>
    </source>
</evidence>
<evidence type="ECO:0000313" key="2">
    <source>
        <dbReference type="EMBL" id="KFM64651.1"/>
    </source>
</evidence>
<gene>
    <name evidence="2" type="ORF">X975_09225</name>
</gene>
<evidence type="ECO:0000313" key="3">
    <source>
        <dbReference type="Proteomes" id="UP000054359"/>
    </source>
</evidence>
<dbReference type="AlphaFoldDB" id="A0A087THR2"/>
<name>A0A087THR2_STEMI</name>
<reference evidence="2 3" key="1">
    <citation type="submission" date="2013-11" db="EMBL/GenBank/DDBJ databases">
        <title>Genome sequencing of Stegodyphus mimosarum.</title>
        <authorList>
            <person name="Bechsgaard J."/>
        </authorList>
    </citation>
    <scope>NUCLEOTIDE SEQUENCE [LARGE SCALE GENOMIC DNA]</scope>
</reference>
<organism evidence="2 3">
    <name type="scientific">Stegodyphus mimosarum</name>
    <name type="common">African social velvet spider</name>
    <dbReference type="NCBI Taxonomy" id="407821"/>
    <lineage>
        <taxon>Eukaryota</taxon>
        <taxon>Metazoa</taxon>
        <taxon>Ecdysozoa</taxon>
        <taxon>Arthropoda</taxon>
        <taxon>Chelicerata</taxon>
        <taxon>Arachnida</taxon>
        <taxon>Araneae</taxon>
        <taxon>Araneomorphae</taxon>
        <taxon>Entelegynae</taxon>
        <taxon>Eresoidea</taxon>
        <taxon>Eresidae</taxon>
        <taxon>Stegodyphus</taxon>
    </lineage>
</organism>
<proteinExistence type="predicted"/>
<feature type="non-terminal residue" evidence="2">
    <location>
        <position position="193"/>
    </location>
</feature>
<dbReference type="Proteomes" id="UP000054359">
    <property type="component" value="Unassembled WGS sequence"/>
</dbReference>
<keyword evidence="1" id="KW-0732">Signal</keyword>
<sequence>MLYLIIFIATEGVLSVAGDSSDDLCPAWGSMACANDLKGDLLYLDENTPLEENKEIFERKCENTMPYIKCVLDFGARHCPNISENIHYEGFKYEYATYSRICDKNEEINKWYIENAKCLNIQMVQIYQKCEKTPKIRGLRELTKEICEIDKRRVECNFEEIGKKCGKDAFLLAKEIMSSYTKVIEKSCSKFEF</sequence>
<feature type="signal peptide" evidence="1">
    <location>
        <begin position="1"/>
        <end position="15"/>
    </location>
</feature>
<keyword evidence="3" id="KW-1185">Reference proteome</keyword>
<evidence type="ECO:0000256" key="1">
    <source>
        <dbReference type="SAM" id="SignalP"/>
    </source>
</evidence>
<protein>
    <recommendedName>
        <fullName evidence="4">DUF19 domain-containing protein</fullName>
    </recommendedName>
</protein>
<feature type="chain" id="PRO_5012181317" description="DUF19 domain-containing protein" evidence="1">
    <location>
        <begin position="16"/>
        <end position="193"/>
    </location>
</feature>
<dbReference type="OrthoDB" id="6411972at2759"/>